<evidence type="ECO:0000313" key="2">
    <source>
        <dbReference type="EMBL" id="SFU40640.1"/>
    </source>
</evidence>
<keyword evidence="3" id="KW-1185">Reference proteome</keyword>
<reference evidence="3" key="1">
    <citation type="submission" date="2016-10" db="EMBL/GenBank/DDBJ databases">
        <authorList>
            <person name="Varghese N."/>
            <person name="Submissions S."/>
        </authorList>
    </citation>
    <scope>NUCLEOTIDE SEQUENCE [LARGE SCALE GENOMIC DNA]</scope>
    <source>
        <strain evidence="3">CGMCC 1.6981</strain>
    </source>
</reference>
<dbReference type="OrthoDB" id="6177842at2"/>
<dbReference type="EMBL" id="FPBP01000002">
    <property type="protein sequence ID" value="SFU40640.1"/>
    <property type="molecule type" value="Genomic_DNA"/>
</dbReference>
<protein>
    <recommendedName>
        <fullName evidence="1">DUF1266 domain-containing protein</fullName>
    </recommendedName>
</protein>
<evidence type="ECO:0000259" key="1">
    <source>
        <dbReference type="Pfam" id="PF06889"/>
    </source>
</evidence>
<accession>A0A1I7FWW7</accession>
<dbReference type="AlphaFoldDB" id="A0A1I7FWW7"/>
<organism evidence="2 3">
    <name type="scientific">Halomonas korlensis</name>
    <dbReference type="NCBI Taxonomy" id="463301"/>
    <lineage>
        <taxon>Bacteria</taxon>
        <taxon>Pseudomonadati</taxon>
        <taxon>Pseudomonadota</taxon>
        <taxon>Gammaproteobacteria</taxon>
        <taxon>Oceanospirillales</taxon>
        <taxon>Halomonadaceae</taxon>
        <taxon>Halomonas</taxon>
    </lineage>
</organism>
<dbReference type="RefSeq" id="WP_089792804.1">
    <property type="nucleotide sequence ID" value="NZ_FPBP01000002.1"/>
</dbReference>
<dbReference type="Pfam" id="PF06889">
    <property type="entry name" value="DUF1266"/>
    <property type="match status" value="2"/>
</dbReference>
<proteinExistence type="predicted"/>
<name>A0A1I7FWW7_9GAMM</name>
<dbReference type="STRING" id="463301.SAMN04487955_10256"/>
<gene>
    <name evidence="2" type="ORF">SAMN04487955_10256</name>
</gene>
<sequence length="821" mass="91564">MVDALNAWWAQQLVLCDWAFAPDPLSIPADAAVARLSALGINDRGELGWRLLGIMDSGGSGVDAGHLLDGLELIALAGAAGWLSSSRACHWTQRLAEEITAHYADLDAWLVALRQARSAQGWERGDDGFCEACDALSVLEHEGDGITWERLEAWLAIHDETLPLWPDAPGERVWRLRAGFAPVLDVPGSVIDWADLEGWLVEAWQVRGRDDLIRALLWLGAQGDRQGWDLDATRLLTLNDIERRQWRDGLEGTERGYGRVLLGFVDQGEPLEWAAWDWLRLIDLAWAGACLGWLGAEEAERFALHGGDLIVRRYSDWSALARAYQRGRSLFEGRNRLSSLGSDWRLLLQSPVSPWRTPLQGLLAPASIEASRQFIRGWRRDPHHWVLAFSAVREPEVATRQGPRSAPLAVRREDAREYLRETLDLHAEEGVQALARYWLPAQAHHLNQLAADAVHGGLPPAETFFGRPDPEALASRDALRQASRHAATVHMAEKYAFYLQMAFDSEAFDSEGLNVLCEALRSSLCRFYPDGRRLLEAWASWEALLPEEGQPSLVDEIRWHLDDPGSVFHWLDWQTVAWQEPGPRPSLAHFTAMSLVGPLNSAAWSLPHAESERECVAIREWVDGHYGLHSADELIDFLDTLLEAGDRQEYQINYAPYTLNAGRLASEISTLESGECSEEEGHHLLRLKRVRDNEDGCNETDLAAWDISQAVDLAIAGRQLGWLGASDFVSLLERAHALAAAHYGGWEEFARGLYAGFSFFMGETPEREAFLAGFRQALVAWLTAAPPLAGPWASLDYPGARPSHWAPMHIDTLPGDTHALH</sequence>
<evidence type="ECO:0000313" key="3">
    <source>
        <dbReference type="Proteomes" id="UP000198693"/>
    </source>
</evidence>
<dbReference type="InterPro" id="IPR009677">
    <property type="entry name" value="DUF1266"/>
</dbReference>
<dbReference type="Proteomes" id="UP000198693">
    <property type="component" value="Unassembled WGS sequence"/>
</dbReference>
<feature type="domain" description="DUF1266" evidence="1">
    <location>
        <begin position="200"/>
        <end position="357"/>
    </location>
</feature>
<feature type="domain" description="DUF1266" evidence="1">
    <location>
        <begin position="625"/>
        <end position="796"/>
    </location>
</feature>